<keyword evidence="2 3" id="KW-0732">Signal</keyword>
<dbReference type="InterPro" id="IPR028081">
    <property type="entry name" value="Leu-bd"/>
</dbReference>
<feature type="chain" id="PRO_5007624186" evidence="3">
    <location>
        <begin position="28"/>
        <end position="395"/>
    </location>
</feature>
<sequence>MNNNLHVRRWSVIGSLVLSAASVAANADEMIKVGLSVPLSGSGAVWGRGSDWMCKKAAKEIKDSGGVKVRDTTYNFDCISYDNKYTAADGSKVAQTLLNRDGVKYIFGMGTAAILATQAMTERQGVLLFSTSWGTKSKGPKFPLTVSVVNSPVEIMPAMVAYVKKSFPQAKTVAILNVNDASGRESETTSRPIWEKAGLKIVTNDFYERGTTEFQPIAARLAAGQPDIIDLATAPPADAGQIFKELDTLGFKGLKISDNGTGRDGLVTTGGASANGVLMGAAIPMDGPSATDHQKKVNSEARAQLGESLALPPIGAYDAIYMLKAAIEKAGTIDPKQVASVLPQISYKTFYGGETHLAGRESYGSVIQPVLPVYITQIVNGEVVEKARLDPRKAN</sequence>
<evidence type="ECO:0000256" key="2">
    <source>
        <dbReference type="ARBA" id="ARBA00022729"/>
    </source>
</evidence>
<keyword evidence="6" id="KW-1185">Reference proteome</keyword>
<evidence type="ECO:0000259" key="4">
    <source>
        <dbReference type="Pfam" id="PF13458"/>
    </source>
</evidence>
<evidence type="ECO:0000313" key="5">
    <source>
        <dbReference type="EMBL" id="SAK94468.1"/>
    </source>
</evidence>
<dbReference type="CDD" id="cd06336">
    <property type="entry name" value="PBP1_ABC_ligand_binding-like"/>
    <property type="match status" value="1"/>
</dbReference>
<dbReference type="InterPro" id="IPR028082">
    <property type="entry name" value="Peripla_BP_I"/>
</dbReference>
<evidence type="ECO:0000256" key="3">
    <source>
        <dbReference type="SAM" id="SignalP"/>
    </source>
</evidence>
<dbReference type="OrthoDB" id="5289062at2"/>
<proteinExistence type="inferred from homology"/>
<comment type="similarity">
    <text evidence="1">Belongs to the leucine-binding protein family.</text>
</comment>
<dbReference type="Pfam" id="PF13458">
    <property type="entry name" value="Peripla_BP_6"/>
    <property type="match status" value="1"/>
</dbReference>
<organism evidence="5 6">
    <name type="scientific">Caballeronia temeraria</name>
    <dbReference type="NCBI Taxonomy" id="1777137"/>
    <lineage>
        <taxon>Bacteria</taxon>
        <taxon>Pseudomonadati</taxon>
        <taxon>Pseudomonadota</taxon>
        <taxon>Betaproteobacteria</taxon>
        <taxon>Burkholderiales</taxon>
        <taxon>Burkholderiaceae</taxon>
        <taxon>Caballeronia</taxon>
    </lineage>
</organism>
<evidence type="ECO:0000256" key="1">
    <source>
        <dbReference type="ARBA" id="ARBA00010062"/>
    </source>
</evidence>
<feature type="signal peptide" evidence="3">
    <location>
        <begin position="1"/>
        <end position="27"/>
    </location>
</feature>
<dbReference type="Gene3D" id="3.40.50.2300">
    <property type="match status" value="2"/>
</dbReference>
<dbReference type="PANTHER" id="PTHR30483">
    <property type="entry name" value="LEUCINE-SPECIFIC-BINDING PROTEIN"/>
    <property type="match status" value="1"/>
</dbReference>
<feature type="domain" description="Leucine-binding protein" evidence="4">
    <location>
        <begin position="31"/>
        <end position="379"/>
    </location>
</feature>
<dbReference type="SUPFAM" id="SSF53822">
    <property type="entry name" value="Periplasmic binding protein-like I"/>
    <property type="match status" value="1"/>
</dbReference>
<reference evidence="6" key="1">
    <citation type="submission" date="2016-01" db="EMBL/GenBank/DDBJ databases">
        <authorList>
            <person name="Peeters Charlotte."/>
        </authorList>
    </citation>
    <scope>NUCLEOTIDE SEQUENCE [LARGE SCALE GENOMIC DNA]</scope>
</reference>
<gene>
    <name evidence="5" type="ORF">AWB76_07017</name>
</gene>
<dbReference type="AlphaFoldDB" id="A0A158DIQ6"/>
<dbReference type="EMBL" id="FCOI02000043">
    <property type="protein sequence ID" value="SAK94468.1"/>
    <property type="molecule type" value="Genomic_DNA"/>
</dbReference>
<name>A0A158DIQ6_9BURK</name>
<accession>A0A158DIQ6</accession>
<evidence type="ECO:0000313" key="6">
    <source>
        <dbReference type="Proteomes" id="UP000054624"/>
    </source>
</evidence>
<dbReference type="InterPro" id="IPR051010">
    <property type="entry name" value="BCAA_transport"/>
</dbReference>
<dbReference type="STRING" id="1777137.AWB76_07017"/>
<dbReference type="PANTHER" id="PTHR30483:SF6">
    <property type="entry name" value="PERIPLASMIC BINDING PROTEIN OF ABC TRANSPORTER FOR NATURAL AMINO ACIDS"/>
    <property type="match status" value="1"/>
</dbReference>
<protein>
    <submittedName>
        <fullName evidence="5">Branched chain amino acid ABC transporter periplasmic ligand-binding protein</fullName>
    </submittedName>
</protein>
<dbReference type="RefSeq" id="WP_061164575.1">
    <property type="nucleotide sequence ID" value="NZ_FCOI02000043.1"/>
</dbReference>
<dbReference type="Proteomes" id="UP000054624">
    <property type="component" value="Unassembled WGS sequence"/>
</dbReference>